<dbReference type="Proteomes" id="UP000030759">
    <property type="component" value="Unassembled WGS sequence"/>
</dbReference>
<feature type="compositionally biased region" description="Polar residues" evidence="1">
    <location>
        <begin position="67"/>
        <end position="84"/>
    </location>
</feature>
<name>A0A061I3G7_CRIGR</name>
<evidence type="ECO:0000313" key="3">
    <source>
        <dbReference type="Proteomes" id="UP000030759"/>
    </source>
</evidence>
<protein>
    <submittedName>
        <fullName evidence="2">ATPase family AAA domain-containing protein 2B-like protein</fullName>
    </submittedName>
</protein>
<accession>A0A061I3G7</accession>
<proteinExistence type="predicted"/>
<sequence length="150" mass="16811">MLSLTPRGIRNNTYIFIAVFQKAEVDGSLSDSHVSPPAKRTLKQPDSVCKDKSKSRSTGQREEWNIPTGQARLSSQPGTTLPNGHSSLSLRSHPLRGEKKGDGDLSCINGDMEVRKSCRSRKNRFESVNQSLLFDQLVNRYECLCIKQFN</sequence>
<evidence type="ECO:0000256" key="1">
    <source>
        <dbReference type="SAM" id="MobiDB-lite"/>
    </source>
</evidence>
<organism evidence="2 3">
    <name type="scientific">Cricetulus griseus</name>
    <name type="common">Chinese hamster</name>
    <name type="synonym">Cricetulus barabensis griseus</name>
    <dbReference type="NCBI Taxonomy" id="10029"/>
    <lineage>
        <taxon>Eukaryota</taxon>
        <taxon>Metazoa</taxon>
        <taxon>Chordata</taxon>
        <taxon>Craniata</taxon>
        <taxon>Vertebrata</taxon>
        <taxon>Euteleostomi</taxon>
        <taxon>Mammalia</taxon>
        <taxon>Eutheria</taxon>
        <taxon>Euarchontoglires</taxon>
        <taxon>Glires</taxon>
        <taxon>Rodentia</taxon>
        <taxon>Myomorpha</taxon>
        <taxon>Muroidea</taxon>
        <taxon>Cricetidae</taxon>
        <taxon>Cricetinae</taxon>
        <taxon>Cricetulus</taxon>
    </lineage>
</organism>
<dbReference type="AlphaFoldDB" id="A0A061I3G7"/>
<feature type="region of interest" description="Disordered" evidence="1">
    <location>
        <begin position="28"/>
        <end position="104"/>
    </location>
</feature>
<dbReference type="EMBL" id="KE682078">
    <property type="protein sequence ID" value="ERE67996.1"/>
    <property type="molecule type" value="Genomic_DNA"/>
</dbReference>
<evidence type="ECO:0000313" key="2">
    <source>
        <dbReference type="EMBL" id="ERE67996.1"/>
    </source>
</evidence>
<feature type="compositionally biased region" description="Basic and acidic residues" evidence="1">
    <location>
        <begin position="48"/>
        <end position="64"/>
    </location>
</feature>
<reference evidence="3" key="1">
    <citation type="journal article" date="2013" name="Nat. Biotechnol.">
        <title>Chinese hamster genome sequenced from sorted chromosomes.</title>
        <authorList>
            <person name="Brinkrolf K."/>
            <person name="Rupp O."/>
            <person name="Laux H."/>
            <person name="Kollin F."/>
            <person name="Ernst W."/>
            <person name="Linke B."/>
            <person name="Kofler R."/>
            <person name="Romand S."/>
            <person name="Hesse F."/>
            <person name="Budach W.E."/>
            <person name="Galosy S."/>
            <person name="Muller D."/>
            <person name="Noll T."/>
            <person name="Wienberg J."/>
            <person name="Jostock T."/>
            <person name="Leonard M."/>
            <person name="Grillari J."/>
            <person name="Tauch A."/>
            <person name="Goesmann A."/>
            <person name="Helk B."/>
            <person name="Mott J.E."/>
            <person name="Puhler A."/>
            <person name="Borth N."/>
        </authorList>
    </citation>
    <scope>NUCLEOTIDE SEQUENCE [LARGE SCALE GENOMIC DNA]</scope>
    <source>
        <strain evidence="3">17A/GY</strain>
    </source>
</reference>
<gene>
    <name evidence="2" type="ORF">H671_7g18257</name>
</gene>